<dbReference type="OrthoDB" id="433955at2759"/>
<dbReference type="PANTHER" id="PTHR14614">
    <property type="entry name" value="HEPATOCELLULAR CARCINOMA-ASSOCIATED ANTIGEN"/>
    <property type="match status" value="1"/>
</dbReference>
<sequence>MTVDALVALVNPTSCLPRIKAEPDAAHVFRALSHLSRLYSPKSLNRDEQALRDLLEPDRNASPALQDACDVAKVDDSEKRYAMDWLTRLIASGLYWIDDEEDATTAEDLLDLAGRILGGQASLEEAGAISRDFCFPLKEPVLIPGEHSASFDLDRLSGPIEIVLRDDPLPPSNAQSEATSQNGNGSSQDAAAAVGVQTWGAAIVVSDVVLRHPALFHPGLALRSHKRLRIAELGAGTGLLGMVAAKLLQQSDVQADVVLTDYHQQVLQNLRHNVRENFPALTPSKDRLEPVAVSVEHLDWWELHQKTLQGTLDESQPKFDLLLLADVIYAPEHALWIRSSIQALLRKPLDGQDEDLAPRAHIVMAVRGTGKFEGLFKTVEEAFRPHQQSSALPSLSTSRTDTPLDTVPGTPSLTIESLSGMDSKSHAKHRDDLHSRMNAISQREARPAVELGILKRRRLDKRASVGRDDEQEYLWFEIGWLPTLSTCDP</sequence>
<evidence type="ECO:0000256" key="1">
    <source>
        <dbReference type="SAM" id="MobiDB-lite"/>
    </source>
</evidence>
<dbReference type="GeneID" id="24105555"/>
<protein>
    <submittedName>
        <fullName evidence="2">Uncharacterized protein</fullName>
    </submittedName>
</protein>
<dbReference type="SUPFAM" id="SSF53335">
    <property type="entry name" value="S-adenosyl-L-methionine-dependent methyltransferases"/>
    <property type="match status" value="1"/>
</dbReference>
<dbReference type="HOGENOM" id="CLU_030437_1_0_1"/>
<feature type="compositionally biased region" description="Polar residues" evidence="1">
    <location>
        <begin position="172"/>
        <end position="189"/>
    </location>
</feature>
<feature type="region of interest" description="Disordered" evidence="1">
    <location>
        <begin position="166"/>
        <end position="189"/>
    </location>
</feature>
<feature type="compositionally biased region" description="Polar residues" evidence="1">
    <location>
        <begin position="387"/>
        <end position="422"/>
    </location>
</feature>
<dbReference type="InterPro" id="IPR029063">
    <property type="entry name" value="SAM-dependent_MTases_sf"/>
</dbReference>
<dbReference type="EMBL" id="DF238767">
    <property type="protein sequence ID" value="GAC92689.1"/>
    <property type="molecule type" value="Genomic_DNA"/>
</dbReference>
<dbReference type="InterPro" id="IPR019410">
    <property type="entry name" value="Methyltransf_16"/>
</dbReference>
<gene>
    <name evidence="2" type="ORF">PHSY_000244</name>
</gene>
<feature type="region of interest" description="Disordered" evidence="1">
    <location>
        <begin position="387"/>
        <end position="426"/>
    </location>
</feature>
<evidence type="ECO:0000313" key="3">
    <source>
        <dbReference type="Proteomes" id="UP000014071"/>
    </source>
</evidence>
<dbReference type="STRING" id="1305764.R9NW19"/>
<organism evidence="2 3">
    <name type="scientific">Pseudozyma hubeiensis (strain SY62)</name>
    <name type="common">Yeast</name>
    <dbReference type="NCBI Taxonomy" id="1305764"/>
    <lineage>
        <taxon>Eukaryota</taxon>
        <taxon>Fungi</taxon>
        <taxon>Dikarya</taxon>
        <taxon>Basidiomycota</taxon>
        <taxon>Ustilaginomycotina</taxon>
        <taxon>Ustilaginomycetes</taxon>
        <taxon>Ustilaginales</taxon>
        <taxon>Ustilaginaceae</taxon>
        <taxon>Pseudozyma</taxon>
    </lineage>
</organism>
<accession>R9NW19</accession>
<dbReference type="AlphaFoldDB" id="R9NW19"/>
<reference evidence="3" key="1">
    <citation type="journal article" date="2013" name="Genome Announc.">
        <title>Draft genome sequence of the basidiomycetous yeast-like fungus Pseudozyma hubeiensis SY62, which produces an abundant amount of the biosurfactant mannosylerythritol lipids.</title>
        <authorList>
            <person name="Konishi M."/>
            <person name="Hatada Y."/>
            <person name="Horiuchi J."/>
        </authorList>
    </citation>
    <scope>NUCLEOTIDE SEQUENCE [LARGE SCALE GENOMIC DNA]</scope>
    <source>
        <strain evidence="3">SY62</strain>
    </source>
</reference>
<dbReference type="eggNOG" id="KOG2497">
    <property type="taxonomic scope" value="Eukaryota"/>
</dbReference>
<dbReference type="Pfam" id="PF10294">
    <property type="entry name" value="Methyltransf_16"/>
    <property type="match status" value="1"/>
</dbReference>
<proteinExistence type="predicted"/>
<dbReference type="PANTHER" id="PTHR14614:SF147">
    <property type="entry name" value="S-ADENOSYLMETHIONINE-DEPENDENT METHYLTRANSFERASE OF THE SEVEN BETA-STRAND FAMILY"/>
    <property type="match status" value="1"/>
</dbReference>
<keyword evidence="3" id="KW-1185">Reference proteome</keyword>
<dbReference type="GO" id="GO:0008757">
    <property type="term" value="F:S-adenosylmethionine-dependent methyltransferase activity"/>
    <property type="evidence" value="ECO:0007669"/>
    <property type="project" value="UniProtKB-ARBA"/>
</dbReference>
<name>R9NW19_PSEHS</name>
<dbReference type="RefSeq" id="XP_012186276.1">
    <property type="nucleotide sequence ID" value="XM_012330886.1"/>
</dbReference>
<dbReference type="Gene3D" id="3.40.50.150">
    <property type="entry name" value="Vaccinia Virus protein VP39"/>
    <property type="match status" value="1"/>
</dbReference>
<evidence type="ECO:0000313" key="2">
    <source>
        <dbReference type="EMBL" id="GAC92689.1"/>
    </source>
</evidence>
<dbReference type="Proteomes" id="UP000014071">
    <property type="component" value="Unassembled WGS sequence"/>
</dbReference>